<feature type="compositionally biased region" description="Polar residues" evidence="7">
    <location>
        <begin position="136"/>
        <end position="145"/>
    </location>
</feature>
<protein>
    <recommendedName>
        <fullName evidence="12">Eukaryotic translation initiation factor 4 gamma 1</fullName>
    </recommendedName>
</protein>
<evidence type="ECO:0008006" key="12">
    <source>
        <dbReference type="Google" id="ProtNLM"/>
    </source>
</evidence>
<dbReference type="HOGENOM" id="CLU_001519_0_0_1"/>
<dbReference type="CDD" id="cd11559">
    <property type="entry name" value="W2_eIF4G1_like"/>
    <property type="match status" value="1"/>
</dbReference>
<dbReference type="STRING" id="13616.ENSMODP00000032477"/>
<evidence type="ECO:0000256" key="2">
    <source>
        <dbReference type="ARBA" id="ARBA00022540"/>
    </source>
</evidence>
<dbReference type="GO" id="GO:0016281">
    <property type="term" value="C:eukaryotic translation initiation factor 4F complex"/>
    <property type="evidence" value="ECO:0000318"/>
    <property type="project" value="GO_Central"/>
</dbReference>
<evidence type="ECO:0000256" key="5">
    <source>
        <dbReference type="ARBA" id="ARBA00022917"/>
    </source>
</evidence>
<dbReference type="InParanoid" id="F7DQB2"/>
<keyword evidence="11" id="KW-1185">Reference proteome</keyword>
<dbReference type="SUPFAM" id="SSF48371">
    <property type="entry name" value="ARM repeat"/>
    <property type="match status" value="3"/>
</dbReference>
<feature type="domain" description="MI" evidence="9">
    <location>
        <begin position="1148"/>
        <end position="1269"/>
    </location>
</feature>
<dbReference type="FunFam" id="1.25.40.180:FF:000001">
    <property type="entry name" value="Eukaryotic translation initiation factor 4 gamma, 3, putative"/>
    <property type="match status" value="1"/>
</dbReference>
<dbReference type="PROSITE" id="PS51366">
    <property type="entry name" value="MI"/>
    <property type="match status" value="1"/>
</dbReference>
<reference evidence="10 11" key="1">
    <citation type="journal article" date="2007" name="Nature">
        <title>Genome of the marsupial Monodelphis domestica reveals innovation in non-coding sequences.</title>
        <authorList>
            <person name="Mikkelsen T.S."/>
            <person name="Wakefield M.J."/>
            <person name="Aken B."/>
            <person name="Amemiya C.T."/>
            <person name="Chang J.L."/>
            <person name="Duke S."/>
            <person name="Garber M."/>
            <person name="Gentles A.J."/>
            <person name="Goodstadt L."/>
            <person name="Heger A."/>
            <person name="Jurka J."/>
            <person name="Kamal M."/>
            <person name="Mauceli E."/>
            <person name="Searle S.M."/>
            <person name="Sharpe T."/>
            <person name="Baker M.L."/>
            <person name="Batzer M.A."/>
            <person name="Benos P.V."/>
            <person name="Belov K."/>
            <person name="Clamp M."/>
            <person name="Cook A."/>
            <person name="Cuff J."/>
            <person name="Das R."/>
            <person name="Davidow L."/>
            <person name="Deakin J.E."/>
            <person name="Fazzari M.J."/>
            <person name="Glass J.L."/>
            <person name="Grabherr M."/>
            <person name="Greally J.M."/>
            <person name="Gu W."/>
            <person name="Hore T.A."/>
            <person name="Huttley G.A."/>
            <person name="Kleber M."/>
            <person name="Jirtle R.L."/>
            <person name="Koina E."/>
            <person name="Lee J.T."/>
            <person name="Mahony S."/>
            <person name="Marra M.A."/>
            <person name="Miller R.D."/>
            <person name="Nicholls R.D."/>
            <person name="Oda M."/>
            <person name="Papenfuss A.T."/>
            <person name="Parra Z.E."/>
            <person name="Pollock D.D."/>
            <person name="Ray D.A."/>
            <person name="Schein J.E."/>
            <person name="Speed T.P."/>
            <person name="Thompson K."/>
            <person name="VandeBerg J.L."/>
            <person name="Wade C.M."/>
            <person name="Walker J.A."/>
            <person name="Waters P.D."/>
            <person name="Webber C."/>
            <person name="Weidman J.R."/>
            <person name="Xie X."/>
            <person name="Zody M.C."/>
            <person name="Baldwin J."/>
            <person name="Abdouelleil A."/>
            <person name="Abdulkadir J."/>
            <person name="Abebe A."/>
            <person name="Abera B."/>
            <person name="Abreu J."/>
            <person name="Acer S.C."/>
            <person name="Aftuck L."/>
            <person name="Alexander A."/>
            <person name="An P."/>
            <person name="Anderson E."/>
            <person name="Anderson S."/>
            <person name="Arachi H."/>
            <person name="Azer M."/>
            <person name="Bachantsang P."/>
            <person name="Barry A."/>
            <person name="Bayul T."/>
            <person name="Berlin A."/>
            <person name="Bessette D."/>
            <person name="Bloom T."/>
            <person name="Bloom T."/>
            <person name="Boguslavskiy L."/>
            <person name="Bonnet C."/>
            <person name="Boukhgalter B."/>
            <person name="Bourzgui I."/>
            <person name="Brown A."/>
            <person name="Cahill P."/>
            <person name="Channer S."/>
            <person name="Cheshatsang Y."/>
            <person name="Chuda L."/>
            <person name="Citroen M."/>
            <person name="Collymore A."/>
            <person name="Cooke P."/>
            <person name="Costello M."/>
            <person name="D'Aco K."/>
            <person name="Daza R."/>
            <person name="De Haan G."/>
            <person name="DeGray S."/>
            <person name="DeMaso C."/>
            <person name="Dhargay N."/>
            <person name="Dooley K."/>
            <person name="Dooley E."/>
            <person name="Doricent M."/>
            <person name="Dorje P."/>
            <person name="Dorjee K."/>
            <person name="Dupes A."/>
            <person name="Elong R."/>
            <person name="Falk J."/>
            <person name="Farina A."/>
            <person name="Faro S."/>
            <person name="Ferguson D."/>
            <person name="Fisher S."/>
            <person name="Foley C.D."/>
            <person name="Franke A."/>
            <person name="Friedrich D."/>
            <person name="Gadbois L."/>
            <person name="Gearin G."/>
            <person name="Gearin C.R."/>
            <person name="Giannoukos G."/>
            <person name="Goode T."/>
            <person name="Graham J."/>
            <person name="Grandbois E."/>
            <person name="Grewal S."/>
            <person name="Gyaltsen K."/>
            <person name="Hafez N."/>
            <person name="Hagos B."/>
            <person name="Hall J."/>
            <person name="Henson C."/>
            <person name="Hollinger A."/>
            <person name="Honan T."/>
            <person name="Huard M.D."/>
            <person name="Hughes L."/>
            <person name="Hurhula B."/>
            <person name="Husby M.E."/>
            <person name="Kamat A."/>
            <person name="Kanga B."/>
            <person name="Kashin S."/>
            <person name="Khazanovich D."/>
            <person name="Kisner P."/>
            <person name="Lance K."/>
            <person name="Lara M."/>
            <person name="Lee W."/>
            <person name="Lennon N."/>
            <person name="Letendre F."/>
            <person name="LeVine R."/>
            <person name="Lipovsky A."/>
            <person name="Liu X."/>
            <person name="Liu J."/>
            <person name="Liu S."/>
            <person name="Lokyitsang T."/>
            <person name="Lokyitsang Y."/>
            <person name="Lubonja R."/>
            <person name="Lui A."/>
            <person name="MacDonald P."/>
            <person name="Magnisalis V."/>
            <person name="Maru K."/>
            <person name="Matthews C."/>
            <person name="McCusker W."/>
            <person name="McDonough S."/>
            <person name="Mehta T."/>
            <person name="Meldrim J."/>
            <person name="Meneus L."/>
            <person name="Mihai O."/>
            <person name="Mihalev A."/>
            <person name="Mihova T."/>
            <person name="Mittelman R."/>
            <person name="Mlenga V."/>
            <person name="Montmayeur A."/>
            <person name="Mulrain L."/>
            <person name="Navidi A."/>
            <person name="Naylor J."/>
            <person name="Negash T."/>
            <person name="Nguyen T."/>
            <person name="Nguyen N."/>
            <person name="Nicol R."/>
            <person name="Norbu C."/>
            <person name="Norbu N."/>
            <person name="Novod N."/>
            <person name="O'Neill B."/>
            <person name="Osman S."/>
            <person name="Markiewicz E."/>
            <person name="Oyono O.L."/>
            <person name="Patti C."/>
            <person name="Phunkhang P."/>
            <person name="Pierre F."/>
            <person name="Priest M."/>
            <person name="Raghuraman S."/>
            <person name="Rege F."/>
            <person name="Reyes R."/>
            <person name="Rise C."/>
            <person name="Rogov P."/>
            <person name="Ross K."/>
            <person name="Ryan E."/>
            <person name="Settipalli S."/>
            <person name="Shea T."/>
            <person name="Sherpa N."/>
            <person name="Shi L."/>
            <person name="Shih D."/>
            <person name="Sparrow T."/>
            <person name="Spaulding J."/>
            <person name="Stalker J."/>
            <person name="Stange-Thomann N."/>
            <person name="Stavropoulos S."/>
            <person name="Stone C."/>
            <person name="Strader C."/>
            <person name="Tesfaye S."/>
            <person name="Thomson T."/>
            <person name="Thoulutsang Y."/>
            <person name="Thoulutsang D."/>
            <person name="Topham K."/>
            <person name="Topping I."/>
            <person name="Tsamla T."/>
            <person name="Vassiliev H."/>
            <person name="Vo A."/>
            <person name="Wangchuk T."/>
            <person name="Wangdi T."/>
            <person name="Weiand M."/>
            <person name="Wilkinson J."/>
            <person name="Wilson A."/>
            <person name="Yadav S."/>
            <person name="Young G."/>
            <person name="Yu Q."/>
            <person name="Zembek L."/>
            <person name="Zhong D."/>
            <person name="Zimmer A."/>
            <person name="Zwirko Z."/>
            <person name="Jaffe D.B."/>
            <person name="Alvarez P."/>
            <person name="Brockman W."/>
            <person name="Butler J."/>
            <person name="Chin C."/>
            <person name="Gnerre S."/>
            <person name="MacCallum I."/>
            <person name="Graves J.A."/>
            <person name="Ponting C.P."/>
            <person name="Breen M."/>
            <person name="Samollow P.B."/>
            <person name="Lander E.S."/>
            <person name="Lindblad-Toh K."/>
        </authorList>
    </citation>
    <scope>NUCLEOTIDE SEQUENCE [LARGE SCALE GENOMIC DNA]</scope>
</reference>
<evidence type="ECO:0000256" key="6">
    <source>
        <dbReference type="SAM" id="Coils"/>
    </source>
</evidence>
<dbReference type="SMART" id="SM00543">
    <property type="entry name" value="MIF4G"/>
    <property type="match status" value="1"/>
</dbReference>
<feature type="region of interest" description="Disordered" evidence="7">
    <location>
        <begin position="1013"/>
        <end position="1148"/>
    </location>
</feature>
<evidence type="ECO:0000259" key="8">
    <source>
        <dbReference type="PROSITE" id="PS51363"/>
    </source>
</evidence>
<dbReference type="Proteomes" id="UP000002280">
    <property type="component" value="Chromosome 8"/>
</dbReference>
<feature type="coiled-coil region" evidence="6">
    <location>
        <begin position="762"/>
        <end position="808"/>
    </location>
</feature>
<proteinExistence type="inferred from homology"/>
<dbReference type="InterPro" id="IPR003890">
    <property type="entry name" value="MIF4G-like_typ-3"/>
</dbReference>
<dbReference type="SMART" id="SM00544">
    <property type="entry name" value="MA3"/>
    <property type="match status" value="1"/>
</dbReference>
<feature type="compositionally biased region" description="Low complexity" evidence="7">
    <location>
        <begin position="261"/>
        <end position="312"/>
    </location>
</feature>
<dbReference type="GO" id="GO:0003743">
    <property type="term" value="F:translation initiation factor activity"/>
    <property type="evidence" value="ECO:0000318"/>
    <property type="project" value="GO_Central"/>
</dbReference>
<dbReference type="Ensembl" id="ENSMODT00000034059.2">
    <property type="protein sequence ID" value="ENSMODP00000032477.2"/>
    <property type="gene ID" value="ENSMODG00000014965.3"/>
</dbReference>
<keyword evidence="2" id="KW-0396">Initiation factor</keyword>
<reference evidence="10" key="3">
    <citation type="submission" date="2025-09" db="UniProtKB">
        <authorList>
            <consortium name="Ensembl"/>
        </authorList>
    </citation>
    <scope>IDENTIFICATION</scope>
</reference>
<feature type="region of interest" description="Disordered" evidence="7">
    <location>
        <begin position="115"/>
        <end position="538"/>
    </location>
</feature>
<reference evidence="10" key="2">
    <citation type="submission" date="2025-08" db="UniProtKB">
        <authorList>
            <consortium name="Ensembl"/>
        </authorList>
    </citation>
    <scope>IDENTIFICATION</scope>
</reference>
<evidence type="ECO:0000259" key="9">
    <source>
        <dbReference type="PROSITE" id="PS51366"/>
    </source>
</evidence>
<feature type="compositionally biased region" description="Low complexity" evidence="7">
    <location>
        <begin position="178"/>
        <end position="191"/>
    </location>
</feature>
<dbReference type="Gene3D" id="1.25.40.180">
    <property type="match status" value="3"/>
</dbReference>
<feature type="compositionally biased region" description="Polar residues" evidence="7">
    <location>
        <begin position="1030"/>
        <end position="1039"/>
    </location>
</feature>
<dbReference type="PANTHER" id="PTHR23253">
    <property type="entry name" value="EUKARYOTIC TRANSLATION INITIATION FACTOR 4 GAMMA"/>
    <property type="match status" value="1"/>
</dbReference>
<dbReference type="FunFam" id="1.25.40.180:FF:000042">
    <property type="entry name" value="Eukaryotic translation initiation factor 4 gamma"/>
    <property type="match status" value="1"/>
</dbReference>
<name>F7DQB2_MONDO</name>
<evidence type="ECO:0000313" key="11">
    <source>
        <dbReference type="Proteomes" id="UP000002280"/>
    </source>
</evidence>
<keyword evidence="6" id="KW-0175">Coiled coil</keyword>
<evidence type="ECO:0000256" key="7">
    <source>
        <dbReference type="SAM" id="MobiDB-lite"/>
    </source>
</evidence>
<dbReference type="PROSITE" id="PS51363">
    <property type="entry name" value="W2"/>
    <property type="match status" value="1"/>
</dbReference>
<feature type="compositionally biased region" description="Low complexity" evidence="7">
    <location>
        <begin position="210"/>
        <end position="242"/>
    </location>
</feature>
<feature type="compositionally biased region" description="Basic and acidic residues" evidence="7">
    <location>
        <begin position="518"/>
        <end position="538"/>
    </location>
</feature>
<dbReference type="InterPro" id="IPR003307">
    <property type="entry name" value="W2_domain"/>
</dbReference>
<evidence type="ECO:0000256" key="4">
    <source>
        <dbReference type="ARBA" id="ARBA00022845"/>
    </source>
</evidence>
<feature type="compositionally biased region" description="Basic and acidic residues" evidence="7">
    <location>
        <begin position="1067"/>
        <end position="1087"/>
    </location>
</feature>
<sequence length="1505" mass="163538">MSYYYQNFPPATFICSVPAPDGCTNYYWTHWYPIQPAFPGFAPAPKPSHQLQHHRTASTRERNIIRIRDPNQEGKDVTEEILAEARRLSTLTPPQTRGPEANPETPQLAAIVSPDEGLQGATGGDPPGVDREHSASDSPSQTPVCPSSPAKPGIPERPSSHAKCPSSPAKPGSPERPSSPAKGPSSPAKPGSPERPSSPPAKPGSPERPSSPVKGPSSPAKPGSPERPSSPAKLPSSPAKPGSPERPSSPSAKPGSPERPSSPVKGPSSPAKPGSPERPSSPVKGPSSPAKPGSPERPSSPVKGPSSPAKPGSPERPSSPAKPGSPERPSSPVKCPSSPAKPGSPERPSSPVKGPSSPAKPGSPERPSSPAKPGSPERPSSPVKCPSSPAKPGSPERPSSPVKCPSSPAKPGSPERPSSPAKPGSPERPSSPVKCPSSPAKPGSPERPSSPVKGPSSPAKPGSPERPSSPAKPGSPERPSSPAKPGSPERPSSPAKPGSPERPSSPRPSSPAKLGSPKPEKTEEKENNLSDGQKPFDTRERKRYERVFLLGLRFLSVSLRKPEGLPHIKDVVLEEANQTPLRPLDLAGLTSMDCGLDFTPSFVKLDGPKFNNGGPFRGRPGQGPSAGFGPWRSQPALQKEQRKIFVPVLLSEAVKLNRAEKAWKPSSKCDRVGDTEDLFRRVRSILNKLTPEMFQQLLKQVQQLAIDTEERLKGVIDLIFEKAISEPNFAVSYANMCHCLMGLKVPRTDKPEVTVNFRKLLLTRCQKEFEKDKKDNKEFEKKQKEMNEAAMAEERSRLKEELEEAQGKARRRSLGNMKFIGELFKLKMLTEAIMHDCVAKLLKNPDEESLECLCGLLTTVGKSLDLGKSKALVDEYFKKMKKIIKEKKTSSRIRFMLQDVQDLRRSSWVPRRGDQGPKTIGQIHQEAEREQHEEQIKVQQLMAMGGNKCQGPPRSPSRSRKGLIPDEEGWNTVPISKGNALRPIDVSRIAKITKPGSSDSDNLLFVPGGRLSWGKGSSGSKGAKSPETAGPSTGISNRFSALEHLASSKSTDQTTEKVQKGSVSWKCSEKGGDRGSGLEHSQSREELGGPAQAVSQKAEKGSLERLLQPEGLRRAADLTEDRDSSQNAVKQEKVDTASPSKAALSEEDLQKKSKAIIEEFLHLSDVKEAVQCVQELASPSLLFIFVREGIEATLERSTEAREHMGQLLHQLLSGHLTTLQYYRGLHEILEVAEDMEIDIPHVWLYLAELVTPILRESKVPMGEFFREISKPLKPLGKASSLLLEILGLLCKSVGREKVGELWQEAGLSWTEFLPEDQDVQAFVIEQKVEYTLGEETGPGSQRELSPEELSQQLKELLQESPSNQRLSDWVESKLSEQQMAPDTLVCALTTAVCSSAIIFESPLRLDAALLKPRSKLLQKYLSDEKKEVQALSALQTLVETLEPSANLLSAFFHVLYDEQVVKEEAFYSWKSKQDPTEQLDKEAALTSVTAFFNSLREARDQLEHQ</sequence>
<evidence type="ECO:0000313" key="10">
    <source>
        <dbReference type="Ensembl" id="ENSMODP00000032477.2"/>
    </source>
</evidence>
<comment type="similarity">
    <text evidence="1">Belongs to the eukaryotic initiation factor 4G family.</text>
</comment>
<dbReference type="FunFam" id="1.25.40.180:FF:000003">
    <property type="entry name" value="Putative eukaryotic translation initiation factor 4 gamma 1"/>
    <property type="match status" value="1"/>
</dbReference>
<feature type="region of interest" description="Disordered" evidence="7">
    <location>
        <begin position="946"/>
        <end position="977"/>
    </location>
</feature>
<dbReference type="Pfam" id="PF02854">
    <property type="entry name" value="MIF4G"/>
    <property type="match status" value="1"/>
</dbReference>
<feature type="compositionally biased region" description="Low complexity" evidence="7">
    <location>
        <begin position="1013"/>
        <end position="1025"/>
    </location>
</feature>
<evidence type="ECO:0000256" key="3">
    <source>
        <dbReference type="ARBA" id="ARBA00022553"/>
    </source>
</evidence>
<dbReference type="GO" id="GO:0003729">
    <property type="term" value="F:mRNA binding"/>
    <property type="evidence" value="ECO:0000318"/>
    <property type="project" value="GO_Central"/>
</dbReference>
<dbReference type="GO" id="GO:0006417">
    <property type="term" value="P:regulation of translation"/>
    <property type="evidence" value="ECO:0007669"/>
    <property type="project" value="UniProtKB-KW"/>
</dbReference>
<feature type="region of interest" description="Disordered" evidence="7">
    <location>
        <begin position="86"/>
        <end position="105"/>
    </location>
</feature>
<dbReference type="InterPro" id="IPR016024">
    <property type="entry name" value="ARM-type_fold"/>
</dbReference>
<keyword evidence="5" id="KW-0648">Protein biosynthesis</keyword>
<feature type="region of interest" description="Disordered" evidence="7">
    <location>
        <begin position="611"/>
        <end position="632"/>
    </location>
</feature>
<dbReference type="Bgee" id="ENSMODG00000014965">
    <property type="expression patterns" value="Expressed in spinal cord"/>
</dbReference>
<keyword evidence="4" id="KW-0810">Translation regulation</keyword>
<dbReference type="GO" id="GO:0006413">
    <property type="term" value="P:translational initiation"/>
    <property type="evidence" value="ECO:0000318"/>
    <property type="project" value="GO_Central"/>
</dbReference>
<dbReference type="Pfam" id="PF02020">
    <property type="entry name" value="W2"/>
    <property type="match status" value="1"/>
</dbReference>
<keyword evidence="3" id="KW-0597">Phosphoprotein</keyword>
<feature type="compositionally biased region" description="Low complexity" evidence="7">
    <location>
        <begin position="349"/>
        <end position="362"/>
    </location>
</feature>
<feature type="compositionally biased region" description="Basic and acidic residues" evidence="7">
    <location>
        <begin position="1111"/>
        <end position="1135"/>
    </location>
</feature>
<feature type="domain" description="W2" evidence="8">
    <location>
        <begin position="1339"/>
        <end position="1505"/>
    </location>
</feature>
<dbReference type="SMART" id="SM00515">
    <property type="entry name" value="eIF5C"/>
    <property type="match status" value="1"/>
</dbReference>
<dbReference type="Pfam" id="PF02847">
    <property type="entry name" value="MA3"/>
    <property type="match status" value="1"/>
</dbReference>
<accession>F7DQB2</accession>
<dbReference type="PANTHER" id="PTHR23253:SF10">
    <property type="entry name" value="EUKARYOTIC TRANSLATION INITIATION FACTOR 4 GAMMA 1"/>
    <property type="match status" value="1"/>
</dbReference>
<dbReference type="InterPro" id="IPR003891">
    <property type="entry name" value="Initiation_fac_eIF4g_MI"/>
</dbReference>
<evidence type="ECO:0000256" key="1">
    <source>
        <dbReference type="ARBA" id="ARBA00005775"/>
    </source>
</evidence>
<dbReference type="GeneTree" id="ENSGT00940000154648"/>
<feature type="compositionally biased region" description="Low complexity" evidence="7">
    <location>
        <begin position="449"/>
        <end position="462"/>
    </location>
</feature>
<organism evidence="10 11">
    <name type="scientific">Monodelphis domestica</name>
    <name type="common">Gray short-tailed opossum</name>
    <dbReference type="NCBI Taxonomy" id="13616"/>
    <lineage>
        <taxon>Eukaryota</taxon>
        <taxon>Metazoa</taxon>
        <taxon>Chordata</taxon>
        <taxon>Craniata</taxon>
        <taxon>Vertebrata</taxon>
        <taxon>Euteleostomi</taxon>
        <taxon>Mammalia</taxon>
        <taxon>Metatheria</taxon>
        <taxon>Didelphimorphia</taxon>
        <taxon>Didelphidae</taxon>
        <taxon>Monodelphis</taxon>
    </lineage>
</organism>